<evidence type="ECO:0000256" key="1">
    <source>
        <dbReference type="ARBA" id="ARBA00009764"/>
    </source>
</evidence>
<dbReference type="OrthoDB" id="5980200at2"/>
<dbReference type="GO" id="GO:0005576">
    <property type="term" value="C:extracellular region"/>
    <property type="evidence" value="ECO:0007669"/>
    <property type="project" value="UniProtKB-SubCell"/>
</dbReference>
<comment type="similarity">
    <text evidence="1 5">Belongs to the FliD family.</text>
</comment>
<protein>
    <recommendedName>
        <fullName evidence="5">Flagellar hook-associated protein 2</fullName>
        <shortName evidence="5">HAP2</shortName>
    </recommendedName>
    <alternativeName>
        <fullName evidence="5">Flagellar cap protein</fullName>
    </alternativeName>
</protein>
<dbReference type="Pfam" id="PF07195">
    <property type="entry name" value="FliD_C"/>
    <property type="match status" value="1"/>
</dbReference>
<evidence type="ECO:0000259" key="7">
    <source>
        <dbReference type="Pfam" id="PF07195"/>
    </source>
</evidence>
<dbReference type="KEGG" id="pacr:FXN63_16410"/>
<evidence type="ECO:0000259" key="6">
    <source>
        <dbReference type="Pfam" id="PF02465"/>
    </source>
</evidence>
<evidence type="ECO:0000256" key="3">
    <source>
        <dbReference type="ARBA" id="ARBA00023054"/>
    </source>
</evidence>
<evidence type="ECO:0000313" key="9">
    <source>
        <dbReference type="Proteomes" id="UP000325161"/>
    </source>
</evidence>
<dbReference type="Pfam" id="PF02465">
    <property type="entry name" value="FliD_N"/>
    <property type="match status" value="1"/>
</dbReference>
<dbReference type="Proteomes" id="UP000325161">
    <property type="component" value="Chromosome"/>
</dbReference>
<dbReference type="InterPro" id="IPR010809">
    <property type="entry name" value="FliD_C"/>
</dbReference>
<reference evidence="8 9" key="1">
    <citation type="submission" date="2019-08" db="EMBL/GenBank/DDBJ databases">
        <title>Amphibian skin-associated Pigmentiphaga: genome sequence and occurrence across geography and hosts.</title>
        <authorList>
            <person name="Bletz M.C."/>
            <person name="Bunk B."/>
            <person name="Sproeer C."/>
            <person name="Biwer P."/>
            <person name="Reiter S."/>
            <person name="Rabemananjara F.C.E."/>
            <person name="Schulz S."/>
            <person name="Overmann J."/>
            <person name="Vences M."/>
        </authorList>
    </citation>
    <scope>NUCLEOTIDE SEQUENCE [LARGE SCALE GENOMIC DNA]</scope>
    <source>
        <strain evidence="8 9">Mada1488</strain>
    </source>
</reference>
<dbReference type="GO" id="GO:0007155">
    <property type="term" value="P:cell adhesion"/>
    <property type="evidence" value="ECO:0007669"/>
    <property type="project" value="InterPro"/>
</dbReference>
<proteinExistence type="inferred from homology"/>
<feature type="domain" description="Flagellar hook-associated protein 2 N-terminal" evidence="6">
    <location>
        <begin position="12"/>
        <end position="106"/>
    </location>
</feature>
<dbReference type="PANTHER" id="PTHR30288">
    <property type="entry name" value="FLAGELLAR CAP/ASSEMBLY PROTEIN FLID"/>
    <property type="match status" value="1"/>
</dbReference>
<accession>A0A5C0AXR1</accession>
<evidence type="ECO:0000256" key="5">
    <source>
        <dbReference type="RuleBase" id="RU362066"/>
    </source>
</evidence>
<feature type="domain" description="Flagellar hook-associated protein 2 C-terminal" evidence="7">
    <location>
        <begin position="246"/>
        <end position="482"/>
    </location>
</feature>
<comment type="subunit">
    <text evidence="2 5">Homopentamer.</text>
</comment>
<dbReference type="InterPro" id="IPR040026">
    <property type="entry name" value="FliD"/>
</dbReference>
<keyword evidence="3" id="KW-0175">Coiled coil</keyword>
<dbReference type="EMBL" id="CP043046">
    <property type="protein sequence ID" value="QEI07249.1"/>
    <property type="molecule type" value="Genomic_DNA"/>
</dbReference>
<dbReference type="InterPro" id="IPR003481">
    <property type="entry name" value="FliD_N"/>
</dbReference>
<dbReference type="GO" id="GO:0009421">
    <property type="term" value="C:bacterial-type flagellum filament cap"/>
    <property type="evidence" value="ECO:0007669"/>
    <property type="project" value="InterPro"/>
</dbReference>
<evidence type="ECO:0000313" key="8">
    <source>
        <dbReference type="EMBL" id="QEI07249.1"/>
    </source>
</evidence>
<comment type="function">
    <text evidence="5">Required for morphogenesis and for the elongation of the flagellar filament by facilitating polymerization of the flagellin monomers at the tip of growing filament. Forms a capping structure, which prevents flagellin subunits (transported through the central channel of the flagellum) from leaking out without polymerization at the distal end.</text>
</comment>
<keyword evidence="9" id="KW-1185">Reference proteome</keyword>
<dbReference type="GO" id="GO:0009424">
    <property type="term" value="C:bacterial-type flagellum hook"/>
    <property type="evidence" value="ECO:0007669"/>
    <property type="project" value="UniProtKB-UniRule"/>
</dbReference>
<name>A0A5C0AXR1_9BURK</name>
<dbReference type="AlphaFoldDB" id="A0A5C0AXR1"/>
<dbReference type="PANTHER" id="PTHR30288:SF0">
    <property type="entry name" value="FLAGELLAR HOOK-ASSOCIATED PROTEIN 2"/>
    <property type="match status" value="1"/>
</dbReference>
<gene>
    <name evidence="8" type="ORF">FXN63_16410</name>
</gene>
<evidence type="ECO:0000256" key="4">
    <source>
        <dbReference type="ARBA" id="ARBA00023143"/>
    </source>
</evidence>
<sequence>MASVGAALGVGSGADMTTLLNNLMKAENVPLVALQTKEAAEQTKITAYGTLSSALSAFRDAYAAVDETKFNTAKATSSDTTVATVTGKLGASSGNLSLKVHNLATEAKVASARVVDSDGNAATSTSTVGVGTMTFTLGKATQSPAGFEPDTEKESFTINIGSDQASLAGIRDAVNAQGRGVTAAIVNDGTGARLVFSSTKTGEQSNFKIETSGPANGDGPGLAQFAYDPAQPGPAASSPSQLTFGVNASITLDGMDISSPNNVLTDTIDGLNITLLKGGVTDGVTASTTITVSQDNAGAKAAVTTLATAYNTLLATTKRLSLSVPQDPGSTAARTDGPLSGDATIRSLMNQIKAAITAPMEGATAPYSSLGAIGMEFQKDGTLKLNETRFDEAMAADRTAVTKLFTKVPNGEGSEGITTAIASLVTPMIADGGQVKSRIDSLTTVTKQLQAQQTSMSARLVQIEARYRAQFTALDQMLTSMTSTSTFLSQQIDAMASLR</sequence>
<keyword evidence="4 5" id="KW-0975">Bacterial flagellum</keyword>
<evidence type="ECO:0000256" key="2">
    <source>
        <dbReference type="ARBA" id="ARBA00011255"/>
    </source>
</evidence>
<comment type="subcellular location">
    <subcellularLocation>
        <location evidence="5">Secreted</location>
    </subcellularLocation>
    <subcellularLocation>
        <location evidence="5">Bacterial flagellum</location>
    </subcellularLocation>
</comment>
<dbReference type="RefSeq" id="WP_148816296.1">
    <property type="nucleotide sequence ID" value="NZ_CP043046.1"/>
</dbReference>
<organism evidence="8 9">
    <name type="scientific">Pigmentiphaga aceris</name>
    <dbReference type="NCBI Taxonomy" id="1940612"/>
    <lineage>
        <taxon>Bacteria</taxon>
        <taxon>Pseudomonadati</taxon>
        <taxon>Pseudomonadota</taxon>
        <taxon>Betaproteobacteria</taxon>
        <taxon>Burkholderiales</taxon>
        <taxon>Alcaligenaceae</taxon>
        <taxon>Pigmentiphaga</taxon>
    </lineage>
</organism>
<dbReference type="GO" id="GO:0071973">
    <property type="term" value="P:bacterial-type flagellum-dependent cell motility"/>
    <property type="evidence" value="ECO:0007669"/>
    <property type="project" value="TreeGrafter"/>
</dbReference>
<keyword evidence="5" id="KW-0964">Secreted</keyword>